<dbReference type="RefSeq" id="WP_213353721.1">
    <property type="nucleotide sequence ID" value="NZ_JAHBGB010000037.1"/>
</dbReference>
<dbReference type="InterPro" id="IPR050643">
    <property type="entry name" value="Periplasmic_pilus_chap"/>
</dbReference>
<dbReference type="Pfam" id="PF00345">
    <property type="entry name" value="PapD_N"/>
    <property type="match status" value="1"/>
</dbReference>
<gene>
    <name evidence="3" type="ORF">ACFSNC_19380</name>
</gene>
<feature type="signal peptide" evidence="1">
    <location>
        <begin position="1"/>
        <end position="23"/>
    </location>
</feature>
<evidence type="ECO:0000259" key="2">
    <source>
        <dbReference type="Pfam" id="PF00345"/>
    </source>
</evidence>
<dbReference type="InterPro" id="IPR013783">
    <property type="entry name" value="Ig-like_fold"/>
</dbReference>
<proteinExistence type="predicted"/>
<dbReference type="SUPFAM" id="SSF49354">
    <property type="entry name" value="PapD-like"/>
    <property type="match status" value="1"/>
</dbReference>
<evidence type="ECO:0000256" key="1">
    <source>
        <dbReference type="SAM" id="SignalP"/>
    </source>
</evidence>
<keyword evidence="4" id="KW-1185">Reference proteome</keyword>
<keyword evidence="1" id="KW-0732">Signal</keyword>
<evidence type="ECO:0000313" key="3">
    <source>
        <dbReference type="EMBL" id="MFD2142574.1"/>
    </source>
</evidence>
<feature type="chain" id="PRO_5046794030" evidence="1">
    <location>
        <begin position="24"/>
        <end position="243"/>
    </location>
</feature>
<dbReference type="PANTHER" id="PTHR30251">
    <property type="entry name" value="PILUS ASSEMBLY CHAPERONE"/>
    <property type="match status" value="1"/>
</dbReference>
<feature type="domain" description="Pili assembly chaperone N-terminal" evidence="2">
    <location>
        <begin position="29"/>
        <end position="142"/>
    </location>
</feature>
<sequence>MKPFCCALLWALASFVTSGVASAGALRVVPVTLDLAAPAATGAITLRNEGTQPANVQIRVFRWMQGADGQDALQPTTDVVASPPAATLAPGASYVVRVVRAGGPASGGEESYRLLIDELPTAGRVQPGRISLLVRQSIPVFFSGLEVSAPQLQWQVSAGRSGVTVTATNGGSRRQKIADMSLATASGQLLADRKGLAGYVLGGSSRSWSFPAARNVKPGTAVVLNAASDNNRIRVQATVQAAK</sequence>
<accession>A0ABW4Z214</accession>
<dbReference type="InterPro" id="IPR008962">
    <property type="entry name" value="PapD-like_sf"/>
</dbReference>
<comment type="caution">
    <text evidence="3">The sequence shown here is derived from an EMBL/GenBank/DDBJ whole genome shotgun (WGS) entry which is preliminary data.</text>
</comment>
<evidence type="ECO:0000313" key="4">
    <source>
        <dbReference type="Proteomes" id="UP001597299"/>
    </source>
</evidence>
<reference evidence="4" key="1">
    <citation type="journal article" date="2019" name="Int. J. Syst. Evol. Microbiol.">
        <title>The Global Catalogue of Microorganisms (GCM) 10K type strain sequencing project: providing services to taxonomists for standard genome sequencing and annotation.</title>
        <authorList>
            <consortium name="The Broad Institute Genomics Platform"/>
            <consortium name="The Broad Institute Genome Sequencing Center for Infectious Disease"/>
            <person name="Wu L."/>
            <person name="Ma J."/>
        </authorList>
    </citation>
    <scope>NUCLEOTIDE SEQUENCE [LARGE SCALE GENOMIC DNA]</scope>
    <source>
        <strain evidence="4">CCM 7435</strain>
    </source>
</reference>
<protein>
    <submittedName>
        <fullName evidence="3">Molecular chaperone</fullName>
    </submittedName>
</protein>
<dbReference type="EMBL" id="JBHUHD010000001">
    <property type="protein sequence ID" value="MFD2142574.1"/>
    <property type="molecule type" value="Genomic_DNA"/>
</dbReference>
<dbReference type="Gene3D" id="2.60.40.10">
    <property type="entry name" value="Immunoglobulins"/>
    <property type="match status" value="1"/>
</dbReference>
<dbReference type="InterPro" id="IPR016147">
    <property type="entry name" value="Pili_assmbl_chaperone_N"/>
</dbReference>
<organism evidence="3 4">
    <name type="scientific">Ancylobacter oerskovii</name>
    <dbReference type="NCBI Taxonomy" id="459519"/>
    <lineage>
        <taxon>Bacteria</taxon>
        <taxon>Pseudomonadati</taxon>
        <taxon>Pseudomonadota</taxon>
        <taxon>Alphaproteobacteria</taxon>
        <taxon>Hyphomicrobiales</taxon>
        <taxon>Xanthobacteraceae</taxon>
        <taxon>Ancylobacter</taxon>
    </lineage>
</organism>
<dbReference type="PANTHER" id="PTHR30251:SF4">
    <property type="entry name" value="SLR1668 PROTEIN"/>
    <property type="match status" value="1"/>
</dbReference>
<name>A0ABW4Z214_9HYPH</name>
<dbReference type="Proteomes" id="UP001597299">
    <property type="component" value="Unassembled WGS sequence"/>
</dbReference>